<name>A0A7V2AZB4_RHOMR</name>
<dbReference type="InterPro" id="IPR024370">
    <property type="entry name" value="PBP_domain"/>
</dbReference>
<organism evidence="6">
    <name type="scientific">Rhodothermus marinus</name>
    <name type="common">Rhodothermus obamensis</name>
    <dbReference type="NCBI Taxonomy" id="29549"/>
    <lineage>
        <taxon>Bacteria</taxon>
        <taxon>Pseudomonadati</taxon>
        <taxon>Rhodothermota</taxon>
        <taxon>Rhodothermia</taxon>
        <taxon>Rhodothermales</taxon>
        <taxon>Rhodothermaceae</taxon>
        <taxon>Rhodothermus</taxon>
    </lineage>
</organism>
<keyword evidence="2 4" id="KW-0813">Transport</keyword>
<dbReference type="Gene3D" id="3.40.190.10">
    <property type="entry name" value="Periplasmic binding protein-like II"/>
    <property type="match status" value="2"/>
</dbReference>
<dbReference type="EMBL" id="DSGB01000003">
    <property type="protein sequence ID" value="HER95415.1"/>
    <property type="molecule type" value="Genomic_DNA"/>
</dbReference>
<evidence type="ECO:0000313" key="6">
    <source>
        <dbReference type="EMBL" id="HER95415.1"/>
    </source>
</evidence>
<dbReference type="InterPro" id="IPR050811">
    <property type="entry name" value="Phosphate_ABC_transporter"/>
</dbReference>
<dbReference type="PROSITE" id="PS51257">
    <property type="entry name" value="PROKAR_LIPOPROTEIN"/>
    <property type="match status" value="1"/>
</dbReference>
<sequence length="343" mass="36984">MQRLTGGLSAALVLLLAGCGGGGQTGQLSGLVRVDGSSTVYPLTEAVAEEFMKQYPGVQVTVGISGTGGGFSRFLRKETDINNASRPIRPVEDSLARQNGLQYIELPVAYDGLAVVVHPQNDWVECLTVEELRRMWEPGSQITRWNQVRPSFPDRPLNLYGAGTDSGTYDYFTAAIVGQEHASRADFTASEDDNVLVQGVSGDPNALGFIPLAYYEENMDKLKVVAIDDGNPNNGEGCILPSAETVNNGTYQPLSRPIFIYVNAERANDPTVAAFVEFYLQQAAVLAPEVGYVPLAAEAYTLALERFQKRLTGSIFGGKGSQVGVRVADLLRLEQQSTEANTP</sequence>
<evidence type="ECO:0000259" key="5">
    <source>
        <dbReference type="Pfam" id="PF12849"/>
    </source>
</evidence>
<dbReference type="NCBIfam" id="TIGR02136">
    <property type="entry name" value="ptsS_2"/>
    <property type="match status" value="1"/>
</dbReference>
<dbReference type="SUPFAM" id="SSF53850">
    <property type="entry name" value="Periplasmic binding protein-like II"/>
    <property type="match status" value="1"/>
</dbReference>
<dbReference type="GO" id="GO:0042301">
    <property type="term" value="F:phosphate ion binding"/>
    <property type="evidence" value="ECO:0007669"/>
    <property type="project" value="UniProtKB-UniRule"/>
</dbReference>
<proteinExistence type="inferred from homology"/>
<comment type="caution">
    <text evidence="6">The sequence shown here is derived from an EMBL/GenBank/DDBJ whole genome shotgun (WGS) entry which is preliminary data.</text>
</comment>
<comment type="function">
    <text evidence="4">Involved in the system for phosphate transport across the cytoplasmic membrane.</text>
</comment>
<comment type="similarity">
    <text evidence="1 4">Belongs to the PstS family.</text>
</comment>
<dbReference type="InterPro" id="IPR011862">
    <property type="entry name" value="Phos-bd"/>
</dbReference>
<dbReference type="AlphaFoldDB" id="A0A7V2AZB4"/>
<evidence type="ECO:0000256" key="2">
    <source>
        <dbReference type="ARBA" id="ARBA00022448"/>
    </source>
</evidence>
<evidence type="ECO:0000256" key="1">
    <source>
        <dbReference type="ARBA" id="ARBA00008725"/>
    </source>
</evidence>
<keyword evidence="3" id="KW-0732">Signal</keyword>
<dbReference type="PANTHER" id="PTHR30570:SF1">
    <property type="entry name" value="PHOSPHATE-BINDING PROTEIN PSTS"/>
    <property type="match status" value="1"/>
</dbReference>
<dbReference type="PANTHER" id="PTHR30570">
    <property type="entry name" value="PERIPLASMIC PHOSPHATE BINDING COMPONENT OF PHOSPHATE ABC TRANSPORTER"/>
    <property type="match status" value="1"/>
</dbReference>
<reference evidence="6" key="1">
    <citation type="journal article" date="2020" name="mSystems">
        <title>Genome- and Community-Level Interaction Insights into Carbon Utilization and Element Cycling Functions of Hydrothermarchaeota in Hydrothermal Sediment.</title>
        <authorList>
            <person name="Zhou Z."/>
            <person name="Liu Y."/>
            <person name="Xu W."/>
            <person name="Pan J."/>
            <person name="Luo Z.H."/>
            <person name="Li M."/>
        </authorList>
    </citation>
    <scope>NUCLEOTIDE SEQUENCE [LARGE SCALE GENOMIC DNA]</scope>
    <source>
        <strain evidence="6">SpSt-143</strain>
    </source>
</reference>
<dbReference type="GO" id="GO:0006817">
    <property type="term" value="P:phosphate ion transport"/>
    <property type="evidence" value="ECO:0007669"/>
    <property type="project" value="UniProtKB-UniRule"/>
</dbReference>
<evidence type="ECO:0000256" key="4">
    <source>
        <dbReference type="RuleBase" id="RU367119"/>
    </source>
</evidence>
<feature type="domain" description="PBP" evidence="5">
    <location>
        <begin position="29"/>
        <end position="280"/>
    </location>
</feature>
<keyword evidence="4" id="KW-0592">Phosphate transport</keyword>
<gene>
    <name evidence="6" type="ORF">ENO59_02685</name>
</gene>
<evidence type="ECO:0000256" key="3">
    <source>
        <dbReference type="ARBA" id="ARBA00022729"/>
    </source>
</evidence>
<dbReference type="Pfam" id="PF12849">
    <property type="entry name" value="PBP_like_2"/>
    <property type="match status" value="1"/>
</dbReference>
<accession>A0A7V2AZB4</accession>
<dbReference type="CDD" id="cd13654">
    <property type="entry name" value="PBP2_phosphate_like_2"/>
    <property type="match status" value="1"/>
</dbReference>
<protein>
    <recommendedName>
        <fullName evidence="4">Phosphate-binding protein</fullName>
    </recommendedName>
</protein>